<dbReference type="PANTHER" id="PTHR43319">
    <property type="entry name" value="BETA-LACTAMASE-RELATED"/>
    <property type="match status" value="1"/>
</dbReference>
<feature type="domain" description="Beta-lactamase-related" evidence="3">
    <location>
        <begin position="1003"/>
        <end position="1296"/>
    </location>
</feature>
<dbReference type="InterPro" id="IPR011009">
    <property type="entry name" value="Kinase-like_dom_sf"/>
</dbReference>
<dbReference type="SUPFAM" id="SSF56601">
    <property type="entry name" value="beta-lactamase/transpeptidase-like"/>
    <property type="match status" value="3"/>
</dbReference>
<protein>
    <submittedName>
        <fullName evidence="5">Uncharacterized protein</fullName>
    </submittedName>
</protein>
<feature type="compositionally biased region" description="Polar residues" evidence="2">
    <location>
        <begin position="1340"/>
        <end position="1351"/>
    </location>
</feature>
<sequence length="1933" mass="212562">MAWGNICRRRMKVFAVAIIIYLDYKAIQQREKWTSKSKRAALWERAHERNAKRVLNLIVELEGLWVKLGQYLSTRADVLPQAYIDLLRQLQDSLPPRPLQEVCRNIEKELGKPMTDMFSDFVKIPLATASIAQVHRATLLNGQEVVVKVQHEGIKAVILEDLKNAKSIVDWIAWAEPQYNFNPMIDEWCKEAPKELDFNHEAENTRTVSKNLGCKTKDDGNVNTNRVDVLIPDVIQSTEKVLILEYMDGIRLNDSESLEAFAIDKQKIIEEITRAYAHQIYIDGFFNGDPHPGNFLVSKEPPHRPILLDFGLTKGLSRSMKQALAKMFLASAEGDHVALLSAFAEMGLKLRLDMPEQAMDVTTVFFRNSTSAKEALETMKALAENRNKNLKIIQEKMKFTQKEVKRFNPVDAFPGDIVIFTRVLNLLRGLSSTMNVRIVYLDIMRPFAESVLQGSINKGPMVNDQWIYDTPVLSEVEAKLRKLLVELGNNNKILGIQVCAYKDGKVIIDTAAGVLGKYDPRPVQPDSLFPVFSVTKGVTAGMLHWLVDNGKLKLDENIANIWPEFGSNGKDLIKVHHVLNHTSGLHNAMADVVKENPLLLSDWDECLNNIAMSVPETEPGQVQLYHYLSFGWLCGGIIEHASGKKFQEILEEALIHPLQIEGELYIGIPPGKCVEFFALHNDHFSNHSMYSSAVNNKVGFCCFFPGVESRLAALTLDIDDLSKLSELSSRTDLPSTFQSGNISQVVTTLPAIFNMLNTRRAIIPAANGHCSARALARYYAALVDGGVVPPPHPSSSKPLLGSHPHIPKFSSEKPPKKQKCSKNKEVVAVSKFKNKRYDQNQNHGKDVEIGNHSRDISTDSLSRLVDDASTSNSRNDSIISDNTLSNCGGKMFSNPRIHDAFMGVGECGNLALPDGRFGLGFRNYFSKEGSIIGFGHSGMGGSTGFCDIENRFAISVTLNKMSLGAVTASVIHLVAMVDNGWIYDTPLHSHVEAKLSHLLVDLQNDILGIQVCAYKDGEVIIDTAAGVLGENDPRPVQPDTLFPVFSVTKGVTAGMLHWLVDNGKLKFDENVANIWPEFGSNGKDLIKVHHVLNHTSGLHNAMSDVFKENQELLSDWDGCLNYIAKLVPETEPGESQLYHGQSFGWLCGGIIEHASGKKFQEILEEAFIHPLQIEGELYIGIPSGKCVKFSCVTGNICKVSIVNCEIGFYGSTLGVESRLATIAVDTDSMMKFSKLGNQPNLPSSLQLANIPQIAPKIAATFNMLNIRRAIMPSSNGHCSARALARYYAALVDGGVVPPPHSSSSKPLLGSHTHIPTFSFQNSPKKQQDHKQDVGDVEGGNHSSGNTSSDSFTKIDDHDTNPSSNYVGKIFRNSRIHDAFLGVGGYGNLAQPDGKFGLGFIRYISKEGSLIGFGHAGLGGSAGFCDIQNRFAISVTLNKMSFGDLTASIIHLVCSELNIPVAMVDDGWIYDTPVHSDVEAKLRNFLVDRRNDIIGIQVCAYKDGEVIIDTAAGVLGETDPRPVQPDTLFPVFSVTKSITSGMLHWLVDNGKMKFDENVANIWPEFGSNGKDAIKVHHVLNHTSGLPNAMSDLLKENQLQLSDWDGCLNRIAMSVPETEPGELQLHHYLSFGWLCGGIIEHASGKKFQEILEEAFVHPLQIEGELYIGIPPGKCVEVCFFTGTICVESRLATLTLDTDSLSKFSNLGNQPDLPSSLQPVNIPHIATTLASMFNMLNFRRALIPGANGHCSARALARYYAALVDGGMVPPLHSSSSKPPLGSHPHIPTLSSQNSPKKQQDYKQNQEDVESGNHSSKDHDTNTSNRNESICDKILVTNPSSNYAGNLFRNPRIHDAFLGVGQYGNLVKADGKYGLGFERCTSKEGSLVGFGLSGMGGSIGLCNLKNRFAIAVTLNRLSFTSFTSNIIDLVCSELNIL</sequence>
<dbReference type="InterPro" id="IPR052907">
    <property type="entry name" value="Beta-lactamase/esterase"/>
</dbReference>
<feature type="domain" description="Beta-lactamase-related" evidence="3">
    <location>
        <begin position="481"/>
        <end position="792"/>
    </location>
</feature>
<evidence type="ECO:0000256" key="2">
    <source>
        <dbReference type="SAM" id="MobiDB-lite"/>
    </source>
</evidence>
<feature type="compositionally biased region" description="Low complexity" evidence="2">
    <location>
        <begin position="794"/>
        <end position="804"/>
    </location>
</feature>
<reference evidence="5" key="1">
    <citation type="journal article" date="2021" name="Front. Plant Sci.">
        <title>Chromosome-Scale Genome Assembly for Chinese Sour Jujube and Insights Into Its Genome Evolution and Domestication Signature.</title>
        <authorList>
            <person name="Shen L.-Y."/>
            <person name="Luo H."/>
            <person name="Wang X.-L."/>
            <person name="Wang X.-M."/>
            <person name="Qiu X.-J."/>
            <person name="Liu H."/>
            <person name="Zhou S.-S."/>
            <person name="Jia K.-H."/>
            <person name="Nie S."/>
            <person name="Bao Y.-T."/>
            <person name="Zhang R.-G."/>
            <person name="Yun Q.-Z."/>
            <person name="Chai Y.-H."/>
            <person name="Lu J.-Y."/>
            <person name="Li Y."/>
            <person name="Zhao S.-W."/>
            <person name="Mao J.-F."/>
            <person name="Jia S.-G."/>
            <person name="Mao Y.-M."/>
        </authorList>
    </citation>
    <scope>NUCLEOTIDE SEQUENCE</scope>
    <source>
        <strain evidence="5">AT0</strain>
        <tissue evidence="5">Leaf</tissue>
    </source>
</reference>
<dbReference type="PANTHER" id="PTHR43319:SF3">
    <property type="entry name" value="BETA-LACTAMASE-RELATED DOMAIN-CONTAINING PROTEIN"/>
    <property type="match status" value="1"/>
</dbReference>
<evidence type="ECO:0000259" key="4">
    <source>
        <dbReference type="Pfam" id="PF03109"/>
    </source>
</evidence>
<gene>
    <name evidence="5" type="ORF">FEM48_Zijuj06G0097200</name>
</gene>
<dbReference type="InterPro" id="IPR012338">
    <property type="entry name" value="Beta-lactam/transpept-like"/>
</dbReference>
<feature type="compositionally biased region" description="Low complexity" evidence="2">
    <location>
        <begin position="1767"/>
        <end position="1782"/>
    </location>
</feature>
<feature type="domain" description="ABC1 atypical kinase-like" evidence="4">
    <location>
        <begin position="89"/>
        <end position="338"/>
    </location>
</feature>
<dbReference type="Gene3D" id="3.40.710.10">
    <property type="entry name" value="DD-peptidase/beta-lactamase superfamily"/>
    <property type="match status" value="5"/>
</dbReference>
<dbReference type="Proteomes" id="UP000813462">
    <property type="component" value="Unassembled WGS sequence"/>
</dbReference>
<organism evidence="5 6">
    <name type="scientific">Ziziphus jujuba var. spinosa</name>
    <dbReference type="NCBI Taxonomy" id="714518"/>
    <lineage>
        <taxon>Eukaryota</taxon>
        <taxon>Viridiplantae</taxon>
        <taxon>Streptophyta</taxon>
        <taxon>Embryophyta</taxon>
        <taxon>Tracheophyta</taxon>
        <taxon>Spermatophyta</taxon>
        <taxon>Magnoliopsida</taxon>
        <taxon>eudicotyledons</taxon>
        <taxon>Gunneridae</taxon>
        <taxon>Pentapetalae</taxon>
        <taxon>rosids</taxon>
        <taxon>fabids</taxon>
        <taxon>Rosales</taxon>
        <taxon>Rhamnaceae</taxon>
        <taxon>Paliureae</taxon>
        <taxon>Ziziphus</taxon>
    </lineage>
</organism>
<proteinExistence type="predicted"/>
<dbReference type="CDD" id="cd05121">
    <property type="entry name" value="ABC1_ADCK3-like"/>
    <property type="match status" value="1"/>
</dbReference>
<feature type="coiled-coil region" evidence="1">
    <location>
        <begin position="373"/>
        <end position="403"/>
    </location>
</feature>
<accession>A0A978V8J5</accession>
<keyword evidence="1" id="KW-0175">Coiled coil</keyword>
<feature type="compositionally biased region" description="Polar residues" evidence="2">
    <location>
        <begin position="1313"/>
        <end position="1324"/>
    </location>
</feature>
<evidence type="ECO:0000313" key="5">
    <source>
        <dbReference type="EMBL" id="KAH7524230.1"/>
    </source>
</evidence>
<dbReference type="Pfam" id="PF00144">
    <property type="entry name" value="Beta-lactamase"/>
    <property type="match status" value="3"/>
</dbReference>
<evidence type="ECO:0000313" key="6">
    <source>
        <dbReference type="Proteomes" id="UP000813462"/>
    </source>
</evidence>
<evidence type="ECO:0000256" key="1">
    <source>
        <dbReference type="SAM" id="Coils"/>
    </source>
</evidence>
<comment type="caution">
    <text evidence="5">The sequence shown here is derived from an EMBL/GenBank/DDBJ whole genome shotgun (WGS) entry which is preliminary data.</text>
</comment>
<dbReference type="InterPro" id="IPR004147">
    <property type="entry name" value="ABC1_dom"/>
</dbReference>
<name>A0A978V8J5_ZIZJJ</name>
<feature type="domain" description="Beta-lactamase-related" evidence="3">
    <location>
        <begin position="1486"/>
        <end position="1756"/>
    </location>
</feature>
<feature type="compositionally biased region" description="Low complexity" evidence="2">
    <location>
        <begin position="1301"/>
        <end position="1311"/>
    </location>
</feature>
<feature type="region of interest" description="Disordered" evidence="2">
    <location>
        <begin position="791"/>
        <end position="853"/>
    </location>
</feature>
<feature type="region of interest" description="Disordered" evidence="2">
    <location>
        <begin position="1767"/>
        <end position="1822"/>
    </location>
</feature>
<dbReference type="InterPro" id="IPR001466">
    <property type="entry name" value="Beta-lactam-related"/>
</dbReference>
<feature type="compositionally biased region" description="Basic and acidic residues" evidence="2">
    <location>
        <begin position="835"/>
        <end position="853"/>
    </location>
</feature>
<dbReference type="EMBL" id="JAEACU010000006">
    <property type="protein sequence ID" value="KAH7524230.1"/>
    <property type="molecule type" value="Genomic_DNA"/>
</dbReference>
<dbReference type="SUPFAM" id="SSF56112">
    <property type="entry name" value="Protein kinase-like (PK-like)"/>
    <property type="match status" value="1"/>
</dbReference>
<feature type="region of interest" description="Disordered" evidence="2">
    <location>
        <begin position="1299"/>
        <end position="1359"/>
    </location>
</feature>
<evidence type="ECO:0000259" key="3">
    <source>
        <dbReference type="Pfam" id="PF00144"/>
    </source>
</evidence>
<dbReference type="Pfam" id="PF03109">
    <property type="entry name" value="ABC1"/>
    <property type="match status" value="1"/>
</dbReference>